<reference evidence="5 6" key="1">
    <citation type="journal article" date="2014" name="Genome Announc.">
        <title>Draft Genome Sequence of the Iron-Oxidizing, Acidophilic, and Halotolerant 'Thiobacillus prosperus' Type Strain DSM 5130.</title>
        <authorList>
            <person name="Ossandon F.J."/>
            <person name="Cardenas J.P."/>
            <person name="Corbett M."/>
            <person name="Quatrini R."/>
            <person name="Holmes D.S."/>
            <person name="Watkin E."/>
        </authorList>
    </citation>
    <scope>NUCLEOTIDE SEQUENCE [LARGE SCALE GENOMIC DNA]</scope>
    <source>
        <strain evidence="5 6">DSM 5130</strain>
    </source>
</reference>
<evidence type="ECO:0000313" key="6">
    <source>
        <dbReference type="Proteomes" id="UP000029273"/>
    </source>
</evidence>
<evidence type="ECO:0000313" key="5">
    <source>
        <dbReference type="EMBL" id="OBS08828.1"/>
    </source>
</evidence>
<keyword evidence="3" id="KW-0479">Metal-binding</keyword>
<accession>A0A1A6C2P4</accession>
<dbReference type="Gene3D" id="3.40.50.700">
    <property type="entry name" value="NADH:ubiquinone oxidoreductase-like, 20kDa subunit"/>
    <property type="match status" value="1"/>
</dbReference>
<keyword evidence="3" id="KW-0003">3Fe-4S</keyword>
<comment type="cofactor">
    <cofactor evidence="1">
        <name>[3Fe-4S] cluster</name>
        <dbReference type="ChEBI" id="CHEBI:21137"/>
    </cofactor>
</comment>
<dbReference type="GO" id="GO:0051538">
    <property type="term" value="F:3 iron, 4 sulfur cluster binding"/>
    <property type="evidence" value="ECO:0007669"/>
    <property type="project" value="UniProtKB-KW"/>
</dbReference>
<comment type="caution">
    <text evidence="5">The sequence shown here is derived from an EMBL/GenBank/DDBJ whole genome shotgun (WGS) entry which is preliminary data.</text>
</comment>
<dbReference type="PANTHER" id="PTHR42845">
    <property type="entry name" value="COENZYME F420-REDUCING HYDROGENASE, GAMMA SUBUNIT"/>
    <property type="match status" value="1"/>
</dbReference>
<keyword evidence="6" id="KW-1185">Reference proteome</keyword>
<evidence type="ECO:0000259" key="4">
    <source>
        <dbReference type="Pfam" id="PF01058"/>
    </source>
</evidence>
<proteinExistence type="predicted"/>
<dbReference type="Pfam" id="PF01058">
    <property type="entry name" value="Oxidored_q6"/>
    <property type="match status" value="1"/>
</dbReference>
<feature type="domain" description="NADH:ubiquinone oxidoreductase-like 20kDa subunit" evidence="4">
    <location>
        <begin position="26"/>
        <end position="160"/>
    </location>
</feature>
<dbReference type="SUPFAM" id="SSF56770">
    <property type="entry name" value="HydA/Nqo6-like"/>
    <property type="match status" value="1"/>
</dbReference>
<dbReference type="InterPro" id="IPR006137">
    <property type="entry name" value="NADH_UbQ_OxRdtase-like_20kDa"/>
</dbReference>
<evidence type="ECO:0000256" key="3">
    <source>
        <dbReference type="ARBA" id="ARBA00023291"/>
    </source>
</evidence>
<sequence length="272" mass="28859">MSEVSASNAAAPPRKPRVAVHKFSSCDGCQLALLNAGEALLALAERVDLVHFAEAGPMDPEAEVDIAFVEGSVSTPEDRARIVRIRANSRFLVTLGACATAGGIQALRNLADGDGWLGTVYASPEFVSSLAQVSPIREHVHVDLELWGCPVSGRQVLIAVGSLLAGAPPAVPDERVCLECKRQQAVCVMVTRGAPCMGPVTRTGCGALCPRFERDCYGCYGPAERPNTQALGRRFAGIGLVDEAIVRRFHFINSQAPAFLEAGQRARGHADD</sequence>
<dbReference type="EMBL" id="JQSG02000006">
    <property type="protein sequence ID" value="OBS08828.1"/>
    <property type="molecule type" value="Genomic_DNA"/>
</dbReference>
<protein>
    <submittedName>
        <fullName evidence="5">Hydrogenase/sulfur reductase, delta subunit</fullName>
    </submittedName>
</protein>
<evidence type="ECO:0000256" key="1">
    <source>
        <dbReference type="ARBA" id="ARBA00001927"/>
    </source>
</evidence>
<dbReference type="InterPro" id="IPR037024">
    <property type="entry name" value="NiFe_Hase_small_N_sf"/>
</dbReference>
<dbReference type="RefSeq" id="WP_038091521.1">
    <property type="nucleotide sequence ID" value="NZ_JQSG02000006.1"/>
</dbReference>
<keyword evidence="2" id="KW-0560">Oxidoreductase</keyword>
<dbReference type="AlphaFoldDB" id="A0A1A6C2P4"/>
<organism evidence="5 6">
    <name type="scientific">Acidihalobacter prosperus</name>
    <dbReference type="NCBI Taxonomy" id="160660"/>
    <lineage>
        <taxon>Bacteria</taxon>
        <taxon>Pseudomonadati</taxon>
        <taxon>Pseudomonadota</taxon>
        <taxon>Gammaproteobacteria</taxon>
        <taxon>Chromatiales</taxon>
        <taxon>Ectothiorhodospiraceae</taxon>
        <taxon>Acidihalobacter</taxon>
    </lineage>
</organism>
<name>A0A1A6C2P4_9GAMM</name>
<evidence type="ECO:0000256" key="2">
    <source>
        <dbReference type="ARBA" id="ARBA00023002"/>
    </source>
</evidence>
<dbReference type="PANTHER" id="PTHR42845:SF3">
    <property type="entry name" value="CYTOSOLIC NIFE-HYDROGENASE, DELTA SUBUNIT"/>
    <property type="match status" value="1"/>
</dbReference>
<gene>
    <name evidence="5" type="ORF">Thpro_023078</name>
</gene>
<dbReference type="STRING" id="160660.BJI67_05330"/>
<keyword evidence="3" id="KW-0408">Iron</keyword>
<dbReference type="GO" id="GO:0016491">
    <property type="term" value="F:oxidoreductase activity"/>
    <property type="evidence" value="ECO:0007669"/>
    <property type="project" value="UniProtKB-KW"/>
</dbReference>
<dbReference type="InterPro" id="IPR051349">
    <property type="entry name" value="Hydrogenase_assoc-protein"/>
</dbReference>
<dbReference type="OrthoDB" id="9787729at2"/>
<dbReference type="Proteomes" id="UP000029273">
    <property type="component" value="Unassembled WGS sequence"/>
</dbReference>
<keyword evidence="3" id="KW-0411">Iron-sulfur</keyword>